<keyword evidence="3" id="KW-1185">Reference proteome</keyword>
<feature type="region of interest" description="Disordered" evidence="1">
    <location>
        <begin position="65"/>
        <end position="130"/>
    </location>
</feature>
<accession>A0A8J5K581</accession>
<comment type="caution">
    <text evidence="2">The sequence shown here is derived from an EMBL/GenBank/DDBJ whole genome shotgun (WGS) entry which is preliminary data.</text>
</comment>
<gene>
    <name evidence="2" type="ORF">Hamer_G020566</name>
</gene>
<sequence length="420" mass="47428">MADFTESNLCRPSAPSEYLLKKPKAKRKKLKVDVNKLKHNKRHSASLGPQIGFRTSNLANTQQRIATNNKNNNNTSRRGVETNNEDSACHDLHSGVSLPGNSEETASKETHILSSQGESADHKNMNPKSNHLSAHTEFINYQMRCSGQETEINIQDTHPINVSDIQEQFTKMDLKQCEKDLTLLKINARNLAVSKTYEETLGDYFMSGKAEVNHISSVRISVTDSVVNKVHYPRQNETLIDTSISTQGNVSETSKNETLLPVCERNKMITFILNKRKKINHLFRYVWELKWRGNSKKEDKQLLVEEDVMGEEDDPVQGGVQVHHNKTRPLSECTTIQVNVAAAAKKRRRPRKKNVFRAGCRLRHSLGRGCHYIGHGLVNMTSTFPEASFMGPVTPTRGYECEFISSDYVTTDYTVSPVTV</sequence>
<evidence type="ECO:0000313" key="2">
    <source>
        <dbReference type="EMBL" id="KAG7167684.1"/>
    </source>
</evidence>
<dbReference type="Proteomes" id="UP000747542">
    <property type="component" value="Unassembled WGS sequence"/>
</dbReference>
<feature type="compositionally biased region" description="Polar residues" evidence="1">
    <location>
        <begin position="75"/>
        <end position="86"/>
    </location>
</feature>
<dbReference type="EMBL" id="JAHLQT010021277">
    <property type="protein sequence ID" value="KAG7167684.1"/>
    <property type="molecule type" value="Genomic_DNA"/>
</dbReference>
<dbReference type="OrthoDB" id="6364018at2759"/>
<evidence type="ECO:0000256" key="1">
    <source>
        <dbReference type="SAM" id="MobiDB-lite"/>
    </source>
</evidence>
<protein>
    <submittedName>
        <fullName evidence="2">Uncharacterized protein</fullName>
    </submittedName>
</protein>
<organism evidence="2 3">
    <name type="scientific">Homarus americanus</name>
    <name type="common">American lobster</name>
    <dbReference type="NCBI Taxonomy" id="6706"/>
    <lineage>
        <taxon>Eukaryota</taxon>
        <taxon>Metazoa</taxon>
        <taxon>Ecdysozoa</taxon>
        <taxon>Arthropoda</taxon>
        <taxon>Crustacea</taxon>
        <taxon>Multicrustacea</taxon>
        <taxon>Malacostraca</taxon>
        <taxon>Eumalacostraca</taxon>
        <taxon>Eucarida</taxon>
        <taxon>Decapoda</taxon>
        <taxon>Pleocyemata</taxon>
        <taxon>Astacidea</taxon>
        <taxon>Nephropoidea</taxon>
        <taxon>Nephropidae</taxon>
        <taxon>Homarus</taxon>
    </lineage>
</organism>
<name>A0A8J5K581_HOMAM</name>
<reference evidence="2" key="1">
    <citation type="journal article" date="2021" name="Sci. Adv.">
        <title>The American lobster genome reveals insights on longevity, neural, and immune adaptations.</title>
        <authorList>
            <person name="Polinski J.M."/>
            <person name="Zimin A.V."/>
            <person name="Clark K.F."/>
            <person name="Kohn A.B."/>
            <person name="Sadowski N."/>
            <person name="Timp W."/>
            <person name="Ptitsyn A."/>
            <person name="Khanna P."/>
            <person name="Romanova D.Y."/>
            <person name="Williams P."/>
            <person name="Greenwood S.J."/>
            <person name="Moroz L.L."/>
            <person name="Walt D.R."/>
            <person name="Bodnar A.G."/>
        </authorList>
    </citation>
    <scope>NUCLEOTIDE SEQUENCE</scope>
    <source>
        <strain evidence="2">GMGI-L3</strain>
    </source>
</reference>
<evidence type="ECO:0000313" key="3">
    <source>
        <dbReference type="Proteomes" id="UP000747542"/>
    </source>
</evidence>
<dbReference type="AlphaFoldDB" id="A0A8J5K581"/>
<proteinExistence type="predicted"/>